<dbReference type="SUPFAM" id="SSF50952">
    <property type="entry name" value="Soluble quinoprotein glucose dehydrogenase"/>
    <property type="match status" value="1"/>
</dbReference>
<gene>
    <name evidence="2" type="ORF">AAW00_09655</name>
</gene>
<keyword evidence="3" id="KW-1185">Reference proteome</keyword>
<dbReference type="Gene3D" id="2.120.10.30">
    <property type="entry name" value="TolB, C-terminal domain"/>
    <property type="match status" value="1"/>
</dbReference>
<evidence type="ECO:0000313" key="3">
    <source>
        <dbReference type="Proteomes" id="UP000053464"/>
    </source>
</evidence>
<dbReference type="InterPro" id="IPR011042">
    <property type="entry name" value="6-blade_b-propeller_TolB-like"/>
</dbReference>
<dbReference type="PANTHER" id="PTHR19328">
    <property type="entry name" value="HEDGEHOG-INTERACTING PROTEIN"/>
    <property type="match status" value="1"/>
</dbReference>
<sequence length="430" mass="46085">MRENRADNFYTASASDPQNDPVTLSISGGPDADRFVLGSDGGLRFNTPPNYDLPGDANLDNIYEVTLRATAGGEAVFLNLVVTVSNDREGIVVKRVVSGIGETVDMAFIHNQTELLVADRNGRVLKVNPDTGSVVEDTFVRDNRVPGEILAVAWAFPDEVYQEGVYIVTHSPTEGLWLQGFNAARGRMMKVRLGDPWSARITASLVSQGELYIAIGDSTGANAQNSASPYGKLYRIGPYCVYCGASVPLSGRLVGTPQLWGDGIQNPGGFSVESDYLHLADRGSQSFHELTRFRRDWQPLDFGWPFYEGASALSANPPAAVNGPSIVYRIGSGRAEGTGITAGILNDGNFLEELGQSYVFGDVRGAVFTVNRLALSDGKLHGGSEMENRTLDFAPDAGALGSVVAFAKGRGTDHFFVLDADGEIFRVSGS</sequence>
<comment type="caution">
    <text evidence="2">The sequence shown here is derived from an EMBL/GenBank/DDBJ whole genome shotgun (WGS) entry which is preliminary data.</text>
</comment>
<reference evidence="2 3" key="1">
    <citation type="submission" date="2015-04" db="EMBL/GenBank/DDBJ databases">
        <title>The draft genome sequence of Erythrobacter luteus KA37.</title>
        <authorList>
            <person name="Zhuang L."/>
            <person name="Liu Y."/>
            <person name="Shao Z."/>
        </authorList>
    </citation>
    <scope>NUCLEOTIDE SEQUENCE [LARGE SCALE GENOMIC DNA]</scope>
    <source>
        <strain evidence="2 3">KA37</strain>
    </source>
</reference>
<evidence type="ECO:0008006" key="4">
    <source>
        <dbReference type="Google" id="ProtNLM"/>
    </source>
</evidence>
<dbReference type="AlphaFoldDB" id="A0A0G9MUU5"/>
<proteinExistence type="predicted"/>
<accession>A0A0G9MUU5</accession>
<protein>
    <recommendedName>
        <fullName evidence="4">Cadherin domain-containing protein</fullName>
    </recommendedName>
</protein>
<feature type="region of interest" description="Disordered" evidence="1">
    <location>
        <begin position="1"/>
        <end position="20"/>
    </location>
</feature>
<dbReference type="Proteomes" id="UP000053464">
    <property type="component" value="Unassembled WGS sequence"/>
</dbReference>
<evidence type="ECO:0000313" key="2">
    <source>
        <dbReference type="EMBL" id="KLE34475.1"/>
    </source>
</evidence>
<organism evidence="2 3">
    <name type="scientific">Aurantiacibacter luteus</name>
    <dbReference type="NCBI Taxonomy" id="1581420"/>
    <lineage>
        <taxon>Bacteria</taxon>
        <taxon>Pseudomonadati</taxon>
        <taxon>Pseudomonadota</taxon>
        <taxon>Alphaproteobacteria</taxon>
        <taxon>Sphingomonadales</taxon>
        <taxon>Erythrobacteraceae</taxon>
        <taxon>Aurantiacibacter</taxon>
    </lineage>
</organism>
<feature type="compositionally biased region" description="Polar residues" evidence="1">
    <location>
        <begin position="10"/>
        <end position="20"/>
    </location>
</feature>
<evidence type="ECO:0000256" key="1">
    <source>
        <dbReference type="SAM" id="MobiDB-lite"/>
    </source>
</evidence>
<dbReference type="PANTHER" id="PTHR19328:SF13">
    <property type="entry name" value="HIPL1 PROTEIN"/>
    <property type="match status" value="1"/>
</dbReference>
<dbReference type="InterPro" id="IPR011041">
    <property type="entry name" value="Quinoprot_gluc/sorb_DH_b-prop"/>
</dbReference>
<dbReference type="PATRIC" id="fig|1581420.6.peg.1981"/>
<dbReference type="EMBL" id="LBHB01000002">
    <property type="protein sequence ID" value="KLE34475.1"/>
    <property type="molecule type" value="Genomic_DNA"/>
</dbReference>
<name>A0A0G9MUU5_9SPHN</name>